<gene>
    <name evidence="2" type="ORF">SAMN05444359_10750</name>
</gene>
<keyword evidence="1" id="KW-0812">Transmembrane</keyword>
<dbReference type="AlphaFoldDB" id="A0A1H9EEK1"/>
<keyword evidence="1" id="KW-0472">Membrane</keyword>
<keyword evidence="3" id="KW-1185">Reference proteome</keyword>
<protein>
    <submittedName>
        <fullName evidence="2">TIGR02588 family protein</fullName>
    </submittedName>
</protein>
<proteinExistence type="predicted"/>
<evidence type="ECO:0000313" key="2">
    <source>
        <dbReference type="EMBL" id="SEQ24101.1"/>
    </source>
</evidence>
<feature type="transmembrane region" description="Helical" evidence="1">
    <location>
        <begin position="22"/>
        <end position="44"/>
    </location>
</feature>
<dbReference type="RefSeq" id="WP_090167101.1">
    <property type="nucleotide sequence ID" value="NZ_FOFB01000007.1"/>
</dbReference>
<keyword evidence="1" id="KW-1133">Transmembrane helix</keyword>
<evidence type="ECO:0000313" key="3">
    <source>
        <dbReference type="Proteomes" id="UP000199021"/>
    </source>
</evidence>
<dbReference type="STRING" id="478744.SAMN05444359_10750"/>
<accession>A0A1H9EEK1</accession>
<dbReference type="Proteomes" id="UP000199021">
    <property type="component" value="Unassembled WGS sequence"/>
</dbReference>
<name>A0A1H9EEK1_9BACT</name>
<dbReference type="InParanoid" id="A0A1H9EEK1"/>
<evidence type="ECO:0000256" key="1">
    <source>
        <dbReference type="SAM" id="Phobius"/>
    </source>
</evidence>
<dbReference type="EMBL" id="FOFB01000007">
    <property type="protein sequence ID" value="SEQ24101.1"/>
    <property type="molecule type" value="Genomic_DNA"/>
</dbReference>
<reference evidence="3" key="1">
    <citation type="submission" date="2016-10" db="EMBL/GenBank/DDBJ databases">
        <authorList>
            <person name="Varghese N."/>
            <person name="Submissions S."/>
        </authorList>
    </citation>
    <scope>NUCLEOTIDE SEQUENCE [LARGE SCALE GENOMIC DNA]</scope>
    <source>
        <strain evidence="3">DSM 24740</strain>
    </source>
</reference>
<sequence>MKDDQKNSAKDSSTEQQPPPTIIAWSVRGVSLLLILSLIGFFIWSALQPRIEPAFDLAILDDKIERRGEEWVLPVEVTNRGSISVHKLKVKASLSNKAKGAAEEAHIVPMLGPNEMVTLVFWFDQDPRQSQPQLSVGSYQLP</sequence>
<organism evidence="2 3">
    <name type="scientific">Neolewinella agarilytica</name>
    <dbReference type="NCBI Taxonomy" id="478744"/>
    <lineage>
        <taxon>Bacteria</taxon>
        <taxon>Pseudomonadati</taxon>
        <taxon>Bacteroidota</taxon>
        <taxon>Saprospiria</taxon>
        <taxon>Saprospirales</taxon>
        <taxon>Lewinellaceae</taxon>
        <taxon>Neolewinella</taxon>
    </lineage>
</organism>
<dbReference type="OrthoDB" id="1495390at2"/>